<organism evidence="2 3">
    <name type="scientific">Pseudomonas parafulva</name>
    <dbReference type="NCBI Taxonomy" id="157782"/>
    <lineage>
        <taxon>Bacteria</taxon>
        <taxon>Pseudomonadati</taxon>
        <taxon>Pseudomonadota</taxon>
        <taxon>Gammaproteobacteria</taxon>
        <taxon>Pseudomonadales</taxon>
        <taxon>Pseudomonadaceae</taxon>
        <taxon>Pseudomonas</taxon>
    </lineage>
</organism>
<accession>A0AAI8K9R5</accession>
<evidence type="ECO:0000313" key="3">
    <source>
        <dbReference type="Proteomes" id="UP000258127"/>
    </source>
</evidence>
<evidence type="ECO:0000259" key="1">
    <source>
        <dbReference type="Pfam" id="PF00498"/>
    </source>
</evidence>
<gene>
    <name evidence="2" type="ORF">DZC75_07880</name>
</gene>
<evidence type="ECO:0000313" key="2">
    <source>
        <dbReference type="EMBL" id="AXO87925.1"/>
    </source>
</evidence>
<dbReference type="Proteomes" id="UP000258127">
    <property type="component" value="Chromosome"/>
</dbReference>
<dbReference type="Gene3D" id="2.60.200.20">
    <property type="match status" value="1"/>
</dbReference>
<dbReference type="SUPFAM" id="SSF49879">
    <property type="entry name" value="SMAD/FHA domain"/>
    <property type="match status" value="1"/>
</dbReference>
<dbReference type="InterPro" id="IPR008984">
    <property type="entry name" value="SMAD_FHA_dom_sf"/>
</dbReference>
<sequence length="185" mass="20386">MSALTLSITNLEQLRHNVTARHQFDCSGGTIGSAGATWRIDDREGNVAPIHCEIRWFEGSFCVIDRCQRTYLNDSLESVGSLTARRLLEGDQLRIGACLLQAQVSQADVRSLEDLFSPDQRTLDQWLLDVPAQAWEPVSVTRDAAVEICAAFESNMGKDPLVALDTVAAPVQENPMDHLITGKHP</sequence>
<dbReference type="AlphaFoldDB" id="A0AAI8K9R5"/>
<dbReference type="CDD" id="cd00060">
    <property type="entry name" value="FHA"/>
    <property type="match status" value="1"/>
</dbReference>
<proteinExistence type="predicted"/>
<dbReference type="RefSeq" id="WP_039576734.1">
    <property type="nucleotide sequence ID" value="NZ_CP009747.1"/>
</dbReference>
<protein>
    <recommendedName>
        <fullName evidence="1">FHA domain-containing protein</fullName>
    </recommendedName>
</protein>
<reference evidence="2 3" key="1">
    <citation type="submission" date="2018-08" db="EMBL/GenBank/DDBJ databases">
        <authorList>
            <person name="Lee Y."/>
            <person name="Kakembo D."/>
        </authorList>
    </citation>
    <scope>NUCLEOTIDE SEQUENCE [LARGE SCALE GENOMIC DNA]</scope>
    <source>
        <strain evidence="2 3">JBCS1880</strain>
    </source>
</reference>
<feature type="domain" description="FHA" evidence="1">
    <location>
        <begin position="30"/>
        <end position="96"/>
    </location>
</feature>
<dbReference type="KEGG" id="ppv:NJ69_05060"/>
<dbReference type="InterPro" id="IPR000253">
    <property type="entry name" value="FHA_dom"/>
</dbReference>
<keyword evidence="3" id="KW-1185">Reference proteome</keyword>
<dbReference type="Pfam" id="PF00498">
    <property type="entry name" value="FHA"/>
    <property type="match status" value="1"/>
</dbReference>
<dbReference type="EMBL" id="CP031641">
    <property type="protein sequence ID" value="AXO87925.1"/>
    <property type="molecule type" value="Genomic_DNA"/>
</dbReference>
<name>A0AAI8K9R5_9PSED</name>